<reference evidence="5 6" key="2">
    <citation type="submission" date="2018-11" db="EMBL/GenBank/DDBJ databases">
        <authorList>
            <consortium name="Pathogen Informatics"/>
        </authorList>
    </citation>
    <scope>NUCLEOTIDE SEQUENCE [LARGE SCALE GENOMIC DNA]</scope>
</reference>
<evidence type="ECO:0000313" key="6">
    <source>
        <dbReference type="Proteomes" id="UP000050794"/>
    </source>
</evidence>
<dbReference type="InterPro" id="IPR000889">
    <property type="entry name" value="Glutathione_peroxidase"/>
</dbReference>
<dbReference type="SUPFAM" id="SSF52833">
    <property type="entry name" value="Thioredoxin-like"/>
    <property type="match status" value="1"/>
</dbReference>
<evidence type="ECO:0000256" key="4">
    <source>
        <dbReference type="RuleBase" id="RU000499"/>
    </source>
</evidence>
<keyword evidence="3 4" id="KW-0560">Oxidoreductase</keyword>
<dbReference type="CDD" id="cd00340">
    <property type="entry name" value="GSH_Peroxidase"/>
    <property type="match status" value="1"/>
</dbReference>
<proteinExistence type="inferred from homology"/>
<dbReference type="PANTHER" id="PTHR11592:SF134">
    <property type="entry name" value="PHOSPHOLIPID HYDROPEROXIDE GLUTATHIONE PEROXIDASE"/>
    <property type="match status" value="1"/>
</dbReference>
<dbReference type="EMBL" id="UYWY01021743">
    <property type="protein sequence ID" value="VDM44802.1"/>
    <property type="molecule type" value="Genomic_DNA"/>
</dbReference>
<reference evidence="7" key="1">
    <citation type="submission" date="2016-06" db="UniProtKB">
        <authorList>
            <consortium name="WormBaseParasite"/>
        </authorList>
    </citation>
    <scope>IDENTIFICATION</scope>
</reference>
<dbReference type="GO" id="GO:0006979">
    <property type="term" value="P:response to oxidative stress"/>
    <property type="evidence" value="ECO:0007669"/>
    <property type="project" value="InterPro"/>
</dbReference>
<dbReference type="InterPro" id="IPR029759">
    <property type="entry name" value="GPX_AS"/>
</dbReference>
<comment type="similarity">
    <text evidence="1 4">Belongs to the glutathione peroxidase family.</text>
</comment>
<dbReference type="WBParaSite" id="TCNE_0001348101-mRNA-1">
    <property type="protein sequence ID" value="TCNE_0001348101-mRNA-1"/>
    <property type="gene ID" value="TCNE_0001348101"/>
</dbReference>
<dbReference type="PANTHER" id="PTHR11592">
    <property type="entry name" value="GLUTATHIONE PEROXIDASE"/>
    <property type="match status" value="1"/>
</dbReference>
<gene>
    <name evidence="5" type="ORF">TCNE_LOCUS13481</name>
</gene>
<dbReference type="PRINTS" id="PR01011">
    <property type="entry name" value="GLUTPROXDASE"/>
</dbReference>
<accession>A0A183UYB1</accession>
<organism evidence="6 7">
    <name type="scientific">Toxocara canis</name>
    <name type="common">Canine roundworm</name>
    <dbReference type="NCBI Taxonomy" id="6265"/>
    <lineage>
        <taxon>Eukaryota</taxon>
        <taxon>Metazoa</taxon>
        <taxon>Ecdysozoa</taxon>
        <taxon>Nematoda</taxon>
        <taxon>Chromadorea</taxon>
        <taxon>Rhabditida</taxon>
        <taxon>Spirurina</taxon>
        <taxon>Ascaridomorpha</taxon>
        <taxon>Ascaridoidea</taxon>
        <taxon>Toxocaridae</taxon>
        <taxon>Toxocara</taxon>
    </lineage>
</organism>
<keyword evidence="6" id="KW-1185">Reference proteome</keyword>
<dbReference type="Pfam" id="PF00255">
    <property type="entry name" value="GSHPx"/>
    <property type="match status" value="1"/>
</dbReference>
<dbReference type="GO" id="GO:0004601">
    <property type="term" value="F:peroxidase activity"/>
    <property type="evidence" value="ECO:0007669"/>
    <property type="project" value="UniProtKB-KW"/>
</dbReference>
<evidence type="ECO:0000313" key="5">
    <source>
        <dbReference type="EMBL" id="VDM44802.1"/>
    </source>
</evidence>
<dbReference type="PROSITE" id="PS00460">
    <property type="entry name" value="GLUTATHIONE_PEROXID_1"/>
    <property type="match status" value="1"/>
</dbReference>
<dbReference type="FunFam" id="3.40.30.10:FF:000025">
    <property type="entry name" value="Glutathione peroxidase"/>
    <property type="match status" value="1"/>
</dbReference>
<evidence type="ECO:0000256" key="1">
    <source>
        <dbReference type="ARBA" id="ARBA00006926"/>
    </source>
</evidence>
<dbReference type="InterPro" id="IPR036249">
    <property type="entry name" value="Thioredoxin-like_sf"/>
</dbReference>
<protein>
    <recommendedName>
        <fullName evidence="4">Glutathione peroxidase</fullName>
    </recommendedName>
</protein>
<evidence type="ECO:0000313" key="7">
    <source>
        <dbReference type="WBParaSite" id="TCNE_0001348101-mRNA-1"/>
    </source>
</evidence>
<dbReference type="Proteomes" id="UP000050794">
    <property type="component" value="Unassembled WGS sequence"/>
</dbReference>
<evidence type="ECO:0000256" key="3">
    <source>
        <dbReference type="ARBA" id="ARBA00023002"/>
    </source>
</evidence>
<name>A0A183UYB1_TOXCA</name>
<dbReference type="AlphaFoldDB" id="A0A183UYB1"/>
<keyword evidence="2 4" id="KW-0575">Peroxidase</keyword>
<sequence length="676" mass="77975">MGKWGGMRYCNSLLVLRILTVSLALLVARDYYLLVGSLIYLWTTLRNAVEYPEPSWDDVDLLSPPALNDSLAEALRVNELLARPQYRCDKAVRIGSERFGFLICYDDDFTELNSTIGEALLLSGDVFEDGSFAKSLNPKRWTVFIPENYAGLDQIQGVDVEVNYLMRLRDAEDWSLHDIINGIANKQFGSAFLSFYSPLISSPDNGGIDQLFEAPRFIAEVLPFLRTKQLQIVAKIEKENAREVILEWYRLFYRLFFTYNFALLSAEADGNCGRMLDKCRYRLSFVHFEGHAFEAPVFGLGSPIEERSRLIRYLKTVDADCNCTLGENHDFDLPLLHKEIIVRRENCVFVYIRCVYREMSSKEMLNALGPCELYYFSPLRLNIEFDSSVHIFQFGLSPLANQSIIVPGERYDEQWKLLELSEIVGKTEREQIDAVILDLDGGEWDVLEAILNSPGELKRIQQLSIRLRLWIGEENENYRRFYYQLMQLNAFGFRKLYYKSDNDTTHYILFAKRYASDIDVVIRVIGHLSNALARGKVLLIVNVASQCGLTHSNYHHMKILHDKYKSQGFEIAAFPCNQFAGQEPDDEAHIKKFIKETFDFVPDLYAKINVNGAEEHALFTYLKHQQHGTIVDAIKWNFTKFLVDRHGRVVQRYAPTTSPADIEEDIKELLKDRSDL</sequence>
<dbReference type="Gene3D" id="3.40.30.10">
    <property type="entry name" value="Glutaredoxin"/>
    <property type="match status" value="1"/>
</dbReference>
<evidence type="ECO:0000256" key="2">
    <source>
        <dbReference type="ARBA" id="ARBA00022559"/>
    </source>
</evidence>
<dbReference type="PROSITE" id="PS51355">
    <property type="entry name" value="GLUTATHIONE_PEROXID_3"/>
    <property type="match status" value="1"/>
</dbReference>